<dbReference type="EMBL" id="LBWG01000009">
    <property type="protein sequence ID" value="KKR04293.1"/>
    <property type="molecule type" value="Genomic_DNA"/>
</dbReference>
<evidence type="ECO:0000313" key="2">
    <source>
        <dbReference type="Proteomes" id="UP000033935"/>
    </source>
</evidence>
<accession>A0A0G0MME8</accession>
<comment type="caution">
    <text evidence="1">The sequence shown here is derived from an EMBL/GenBank/DDBJ whole genome shotgun (WGS) entry which is preliminary data.</text>
</comment>
<proteinExistence type="predicted"/>
<gene>
    <name evidence="1" type="ORF">UT30_C0009G0003</name>
</gene>
<reference evidence="1 2" key="1">
    <citation type="journal article" date="2015" name="Nature">
        <title>rRNA introns, odd ribosomes, and small enigmatic genomes across a large radiation of phyla.</title>
        <authorList>
            <person name="Brown C.T."/>
            <person name="Hug L.A."/>
            <person name="Thomas B.C."/>
            <person name="Sharon I."/>
            <person name="Castelle C.J."/>
            <person name="Singh A."/>
            <person name="Wilkins M.J."/>
            <person name="Williams K.H."/>
            <person name="Banfield J.F."/>
        </authorList>
    </citation>
    <scope>NUCLEOTIDE SEQUENCE [LARGE SCALE GENOMIC DNA]</scope>
</reference>
<name>A0A0G0MME8_9BACT</name>
<sequence length="407" mass="45272">MIDVQVQDSGRQIPSVWQPGDEIPVCREISVQIPELQNGCPTRRYIVETSVGTGIKPVADYVNALVPGGVIEHLGRREMLSFAQSGLSGMDDFSGFNPLSMSRGVNTSSLFFQAVHSCFADHYPLALRPEVLMQLVLSQIAEAVKQNPERYRDLFTTNGEKENIEIEHNGLVRGSLSPWHEAIELFCPALQEKVPSMLMQDMLAPFSTDTMEAQLARLVTFMDAASPFYEYSVRTLCGIPRVRMLGTAEDWQMLATSVANLSRFFGDTLEKYFRYLIPVTDKLAAQAAGQAHDNTFWVSLYKYKSESGGAKCNGWITAFLNFIFDSEKNVVEKRDNAYDWTTEHKYFMPGIGHGSVPSLVSSVPFVWKYLGTKIDMRFLGGVLGVDLIDGCVTPALSYAVVQSPSVN</sequence>
<organism evidence="1 2">
    <name type="scientific">Candidatus Uhrbacteria bacterium GW2011_GWF2_39_13</name>
    <dbReference type="NCBI Taxonomy" id="1618995"/>
    <lineage>
        <taxon>Bacteria</taxon>
        <taxon>Candidatus Uhriibacteriota</taxon>
    </lineage>
</organism>
<dbReference type="PANTHER" id="PTHR31252">
    <property type="entry name" value="DUF4419 DOMAIN-CONTAINING PROTEIN"/>
    <property type="match status" value="1"/>
</dbReference>
<dbReference type="PANTHER" id="PTHR31252:SF11">
    <property type="entry name" value="DUF4419 DOMAIN-CONTAINING PROTEIN"/>
    <property type="match status" value="1"/>
</dbReference>
<protein>
    <submittedName>
        <fullName evidence="1">Uncharacterized protein</fullName>
    </submittedName>
</protein>
<dbReference type="Proteomes" id="UP000033935">
    <property type="component" value="Unassembled WGS sequence"/>
</dbReference>
<dbReference type="Pfam" id="PF14388">
    <property type="entry name" value="DUF4419"/>
    <property type="match status" value="1"/>
</dbReference>
<evidence type="ECO:0000313" key="1">
    <source>
        <dbReference type="EMBL" id="KKR04293.1"/>
    </source>
</evidence>
<dbReference type="InterPro" id="IPR025533">
    <property type="entry name" value="DUF4419"/>
</dbReference>
<dbReference type="AlphaFoldDB" id="A0A0G0MME8"/>